<dbReference type="SUPFAM" id="SSF52317">
    <property type="entry name" value="Class I glutamine amidotransferase-like"/>
    <property type="match status" value="1"/>
</dbReference>
<proteinExistence type="predicted"/>
<feature type="domain" description="DJ-1/PfpI" evidence="1">
    <location>
        <begin position="4"/>
        <end position="176"/>
    </location>
</feature>
<reference evidence="2 3" key="1">
    <citation type="submission" date="2016-10" db="EMBL/GenBank/DDBJ databases">
        <authorList>
            <person name="Varghese N."/>
            <person name="Submissions S."/>
        </authorList>
    </citation>
    <scope>NUCLEOTIDE SEQUENCE [LARGE SCALE GENOMIC DNA]</scope>
    <source>
        <strain evidence="2 3">DSM 18839</strain>
    </source>
</reference>
<organism evidence="2 3">
    <name type="scientific">Thalassobaculum litoreum DSM 18839</name>
    <dbReference type="NCBI Taxonomy" id="1123362"/>
    <lineage>
        <taxon>Bacteria</taxon>
        <taxon>Pseudomonadati</taxon>
        <taxon>Pseudomonadota</taxon>
        <taxon>Alphaproteobacteria</taxon>
        <taxon>Rhodospirillales</taxon>
        <taxon>Thalassobaculaceae</taxon>
        <taxon>Thalassobaculum</taxon>
    </lineage>
</organism>
<dbReference type="InterPro" id="IPR029062">
    <property type="entry name" value="Class_I_gatase-like"/>
</dbReference>
<dbReference type="Pfam" id="PF01965">
    <property type="entry name" value="DJ-1_PfpI"/>
    <property type="match status" value="1"/>
</dbReference>
<sequence>MTRFAILAYDGIEPIDIGATYGVLSMAKRIVPDLSFHVVSRAGGEIVMANGLRLIADHGFDEAPAADILMVLGGPGWSQATEDRALLDHIRAFHAGGGTVAAVCTGGMILAATGLLDGRRATTKREIVAGEARPLGLLAERHGAVETVEARLVDEGDVLTGGGVSLGMDMTLHLIARECGAEAAAETARILEYTTAWEANRRSFAAV</sequence>
<dbReference type="EMBL" id="FNBW01000004">
    <property type="protein sequence ID" value="SDF55610.1"/>
    <property type="molecule type" value="Genomic_DNA"/>
</dbReference>
<gene>
    <name evidence="2" type="ORF">SAMN05660686_01656</name>
</gene>
<evidence type="ECO:0000313" key="3">
    <source>
        <dbReference type="Proteomes" id="UP000198615"/>
    </source>
</evidence>
<dbReference type="InterPro" id="IPR002818">
    <property type="entry name" value="DJ-1/PfpI"/>
</dbReference>
<accession>A0A8G2BGH4</accession>
<comment type="caution">
    <text evidence="2">The sequence shown here is derived from an EMBL/GenBank/DDBJ whole genome shotgun (WGS) entry which is preliminary data.</text>
</comment>
<dbReference type="CDD" id="cd03139">
    <property type="entry name" value="GATase1_PfpI_2"/>
    <property type="match status" value="1"/>
</dbReference>
<keyword evidence="3" id="KW-1185">Reference proteome</keyword>
<name>A0A8G2BGH4_9PROT</name>
<dbReference type="Proteomes" id="UP000198615">
    <property type="component" value="Unassembled WGS sequence"/>
</dbReference>
<dbReference type="GO" id="GO:0006355">
    <property type="term" value="P:regulation of DNA-templated transcription"/>
    <property type="evidence" value="ECO:0007669"/>
    <property type="project" value="TreeGrafter"/>
</dbReference>
<dbReference type="AlphaFoldDB" id="A0A8G2BGH4"/>
<protein>
    <submittedName>
        <fullName evidence="2">DJ-1/PfpI family protein</fullName>
    </submittedName>
</protein>
<evidence type="ECO:0000259" key="1">
    <source>
        <dbReference type="Pfam" id="PF01965"/>
    </source>
</evidence>
<dbReference type="RefSeq" id="WP_215906066.1">
    <property type="nucleotide sequence ID" value="NZ_FNBW01000004.1"/>
</dbReference>
<dbReference type="InterPro" id="IPR052158">
    <property type="entry name" value="INH-QAR"/>
</dbReference>
<dbReference type="PANTHER" id="PTHR43130">
    <property type="entry name" value="ARAC-FAMILY TRANSCRIPTIONAL REGULATOR"/>
    <property type="match status" value="1"/>
</dbReference>
<dbReference type="PANTHER" id="PTHR43130:SF3">
    <property type="entry name" value="HTH-TYPE TRANSCRIPTIONAL REGULATOR RV1931C"/>
    <property type="match status" value="1"/>
</dbReference>
<dbReference type="Gene3D" id="3.40.50.880">
    <property type="match status" value="1"/>
</dbReference>
<evidence type="ECO:0000313" key="2">
    <source>
        <dbReference type="EMBL" id="SDF55610.1"/>
    </source>
</evidence>